<evidence type="ECO:0000313" key="9">
    <source>
        <dbReference type="Proteomes" id="UP000321408"/>
    </source>
</evidence>
<evidence type="ECO:0000256" key="4">
    <source>
        <dbReference type="ARBA" id="ARBA00022692"/>
    </source>
</evidence>
<keyword evidence="3" id="KW-1003">Cell membrane</keyword>
<reference evidence="8 9" key="2">
    <citation type="journal article" date="2024" name="Int. J. Syst. Evol. Microbiol.">
        <title>Promethearchaeum syntrophicum gen. nov., sp. nov., an anaerobic, obligately syntrophic archaeon, the first isolate of the lineage 'Asgard' archaea, and proposal of the new archaeal phylum Promethearchaeota phyl. nov. and kingdom Promethearchaeati regn. nov.</title>
        <authorList>
            <person name="Imachi H."/>
            <person name="Nobu M.K."/>
            <person name="Kato S."/>
            <person name="Takaki Y."/>
            <person name="Miyazaki M."/>
            <person name="Miyata M."/>
            <person name="Ogawara M."/>
            <person name="Saito Y."/>
            <person name="Sakai S."/>
            <person name="Tahara Y.O."/>
            <person name="Takano Y."/>
            <person name="Tasumi E."/>
            <person name="Uematsu K."/>
            <person name="Yoshimura T."/>
            <person name="Itoh T."/>
            <person name="Ohkuma M."/>
            <person name="Takai K."/>
        </authorList>
    </citation>
    <scope>NUCLEOTIDE SEQUENCE [LARGE SCALE GENOMIC DNA]</scope>
    <source>
        <strain evidence="8 9">MK-D1</strain>
    </source>
</reference>
<feature type="transmembrane region" description="Helical" evidence="7">
    <location>
        <begin position="116"/>
        <end position="136"/>
    </location>
</feature>
<feature type="transmembrane region" description="Helical" evidence="7">
    <location>
        <begin position="148"/>
        <end position="166"/>
    </location>
</feature>
<evidence type="ECO:0000256" key="2">
    <source>
        <dbReference type="ARBA" id="ARBA00007430"/>
    </source>
</evidence>
<keyword evidence="4 7" id="KW-0812">Transmembrane</keyword>
<dbReference type="InterPro" id="IPR050833">
    <property type="entry name" value="Poly_Biosynth_Transport"/>
</dbReference>
<dbReference type="Proteomes" id="UP000321408">
    <property type="component" value="Chromosome"/>
</dbReference>
<reference evidence="8 9" key="1">
    <citation type="journal article" date="2020" name="Nature">
        <title>Isolation of an archaeon at the prokaryote-eukaryote interface.</title>
        <authorList>
            <person name="Imachi H."/>
            <person name="Nobu M.K."/>
            <person name="Nakahara N."/>
            <person name="Morono Y."/>
            <person name="Ogawara M."/>
            <person name="Takaki Y."/>
            <person name="Takano Y."/>
            <person name="Uematsu K."/>
            <person name="Ikuta T."/>
            <person name="Ito M."/>
            <person name="Matsui Y."/>
            <person name="Miyazaki M."/>
            <person name="Murata K."/>
            <person name="Saito Y."/>
            <person name="Sakai S."/>
            <person name="Song C."/>
            <person name="Tasumi E."/>
            <person name="Yamanaka Y."/>
            <person name="Yamaguchi T."/>
            <person name="Kamagata Y."/>
            <person name="Tamaki H."/>
            <person name="Takai K."/>
        </authorList>
    </citation>
    <scope>NUCLEOTIDE SEQUENCE [LARGE SCALE GENOMIC DNA]</scope>
    <source>
        <strain evidence="8 9">MK-D1</strain>
    </source>
</reference>
<evidence type="ECO:0000256" key="1">
    <source>
        <dbReference type="ARBA" id="ARBA00004651"/>
    </source>
</evidence>
<feature type="transmembrane region" description="Helical" evidence="7">
    <location>
        <begin position="367"/>
        <end position="396"/>
    </location>
</feature>
<dbReference type="AlphaFoldDB" id="A0A5B9DBE6"/>
<dbReference type="OrthoDB" id="19148at2157"/>
<dbReference type="KEGG" id="psyt:DSAG12_01888"/>
<gene>
    <name evidence="8" type="ORF">DSAG12_01888</name>
</gene>
<feature type="transmembrane region" description="Helical" evidence="7">
    <location>
        <begin position="12"/>
        <end position="37"/>
    </location>
</feature>
<accession>A0A5B9DBE6</accession>
<comment type="similarity">
    <text evidence="2">Belongs to the polysaccharide synthase family.</text>
</comment>
<keyword evidence="6 7" id="KW-0472">Membrane</keyword>
<dbReference type="EMBL" id="CP042905">
    <property type="protein sequence ID" value="QEE16060.1"/>
    <property type="molecule type" value="Genomic_DNA"/>
</dbReference>
<feature type="transmembrane region" description="Helical" evidence="7">
    <location>
        <begin position="416"/>
        <end position="437"/>
    </location>
</feature>
<evidence type="ECO:0000256" key="7">
    <source>
        <dbReference type="SAM" id="Phobius"/>
    </source>
</evidence>
<keyword evidence="9" id="KW-1185">Reference proteome</keyword>
<evidence type="ECO:0000256" key="5">
    <source>
        <dbReference type="ARBA" id="ARBA00022989"/>
    </source>
</evidence>
<dbReference type="GeneID" id="41329879"/>
<protein>
    <submittedName>
        <fullName evidence="8">Lipopolysaccharide biosynthesis protein</fullName>
    </submittedName>
</protein>
<proteinExistence type="inferred from homology"/>
<dbReference type="Pfam" id="PF13440">
    <property type="entry name" value="Polysacc_synt_3"/>
    <property type="match status" value="1"/>
</dbReference>
<name>A0A5B9DBE6_9ARCH</name>
<feature type="transmembrane region" description="Helical" evidence="7">
    <location>
        <begin position="326"/>
        <end position="346"/>
    </location>
</feature>
<dbReference type="PANTHER" id="PTHR30250:SF10">
    <property type="entry name" value="LIPOPOLYSACCHARIDE BIOSYNTHESIS PROTEIN WZXC"/>
    <property type="match status" value="1"/>
</dbReference>
<dbReference type="PANTHER" id="PTHR30250">
    <property type="entry name" value="PST FAMILY PREDICTED COLANIC ACID TRANSPORTER"/>
    <property type="match status" value="1"/>
</dbReference>
<feature type="transmembrane region" description="Helical" evidence="7">
    <location>
        <begin position="294"/>
        <end position="314"/>
    </location>
</feature>
<dbReference type="GO" id="GO:0005886">
    <property type="term" value="C:plasma membrane"/>
    <property type="evidence" value="ECO:0007669"/>
    <property type="project" value="UniProtKB-SubCell"/>
</dbReference>
<evidence type="ECO:0000313" key="8">
    <source>
        <dbReference type="EMBL" id="QEE16060.1"/>
    </source>
</evidence>
<organism evidence="8 9">
    <name type="scientific">Promethearchaeum syntrophicum</name>
    <dbReference type="NCBI Taxonomy" id="2594042"/>
    <lineage>
        <taxon>Archaea</taxon>
        <taxon>Promethearchaeati</taxon>
        <taxon>Promethearchaeota</taxon>
        <taxon>Promethearchaeia</taxon>
        <taxon>Promethearchaeales</taxon>
        <taxon>Promethearchaeaceae</taxon>
        <taxon>Promethearchaeum</taxon>
    </lineage>
</organism>
<sequence length="495" mass="56753">MNYSMKSKTYTGIIWSFAKFIITFGIPFIIGIFLARLLMPEDYGLIGMVTIIIAVANSLIDSGFSQALIRKKNVSQEDYSTIFYFNLLISLILYLIIFLCAKIISDFYSEPRLIPIIRIISLVIIINSLSIIQRTILIKKIDFKSQALIVLISSTISGIIAIFLAYNGFGVWSLVFNTLISNFLQTLLLWIYNKWIPSFVFNFTSFKSLLGFSSKLLASGMIDTIYQNIYSPIIGKSFSVVDLGYYTNAVKYKNILSNMISSSIQQVTYPVLSEIKENKVLLKKNNKKLVRTTMFLQFPLMIGLLVVAEPLFFILFGEKWLNSIPYFQLLCIVGILYPLHTINLNILKVIGRSDLFLRLEIYKKISFTILIVIFFQWGIIGLIIAQVINSILSYIINSYYSGKYIDYHLKEQIKDFLPVFIISLLMGIIVFLSSLILPDNYFIKLSCEVIIGVIFYLSICKLAKIKELDNLLNIFFSYLKDINFKKKKKESSPNE</sequence>
<feature type="transmembrane region" description="Helical" evidence="7">
    <location>
        <begin position="172"/>
        <end position="192"/>
    </location>
</feature>
<feature type="transmembrane region" description="Helical" evidence="7">
    <location>
        <begin position="81"/>
        <end position="104"/>
    </location>
</feature>
<feature type="transmembrane region" description="Helical" evidence="7">
    <location>
        <begin position="43"/>
        <end position="60"/>
    </location>
</feature>
<dbReference type="RefSeq" id="WP_147662947.1">
    <property type="nucleotide sequence ID" value="NZ_CP042905.2"/>
</dbReference>
<keyword evidence="5 7" id="KW-1133">Transmembrane helix</keyword>
<evidence type="ECO:0000256" key="6">
    <source>
        <dbReference type="ARBA" id="ARBA00023136"/>
    </source>
</evidence>
<dbReference type="CDD" id="cd13127">
    <property type="entry name" value="MATE_tuaB_like"/>
    <property type="match status" value="1"/>
</dbReference>
<comment type="subcellular location">
    <subcellularLocation>
        <location evidence="1">Cell membrane</location>
        <topology evidence="1">Multi-pass membrane protein</topology>
    </subcellularLocation>
</comment>
<evidence type="ECO:0000256" key="3">
    <source>
        <dbReference type="ARBA" id="ARBA00022475"/>
    </source>
</evidence>